<dbReference type="PROSITE" id="PS51257">
    <property type="entry name" value="PROKAR_LIPOPROTEIN"/>
    <property type="match status" value="1"/>
</dbReference>
<protein>
    <recommendedName>
        <fullName evidence="3">DYW domain-containing protein</fullName>
    </recommendedName>
</protein>
<dbReference type="Pfam" id="PF20431">
    <property type="entry name" value="E_motif"/>
    <property type="match status" value="1"/>
</dbReference>
<keyword evidence="2" id="KW-1185">Reference proteome</keyword>
<dbReference type="InterPro" id="IPR046848">
    <property type="entry name" value="E_motif"/>
</dbReference>
<evidence type="ECO:0000313" key="1">
    <source>
        <dbReference type="EMBL" id="ONK79757.1"/>
    </source>
</evidence>
<dbReference type="PANTHER" id="PTHR47926:SF463">
    <property type="entry name" value="PENTATRICOPEPTIDE REPEAT-CONTAINING PROTEIN"/>
    <property type="match status" value="1"/>
</dbReference>
<evidence type="ECO:0000313" key="2">
    <source>
        <dbReference type="Proteomes" id="UP000243459"/>
    </source>
</evidence>
<dbReference type="PANTHER" id="PTHR47926">
    <property type="entry name" value="PENTATRICOPEPTIDE REPEAT-CONTAINING PROTEIN"/>
    <property type="match status" value="1"/>
</dbReference>
<dbReference type="GO" id="GO:0003723">
    <property type="term" value="F:RNA binding"/>
    <property type="evidence" value="ECO:0007669"/>
    <property type="project" value="InterPro"/>
</dbReference>
<reference evidence="2" key="1">
    <citation type="journal article" date="2017" name="Nat. Commun.">
        <title>The asparagus genome sheds light on the origin and evolution of a young Y chromosome.</title>
        <authorList>
            <person name="Harkess A."/>
            <person name="Zhou J."/>
            <person name="Xu C."/>
            <person name="Bowers J.E."/>
            <person name="Van der Hulst R."/>
            <person name="Ayyampalayam S."/>
            <person name="Mercati F."/>
            <person name="Riccardi P."/>
            <person name="McKain M.R."/>
            <person name="Kakrana A."/>
            <person name="Tang H."/>
            <person name="Ray J."/>
            <person name="Groenendijk J."/>
            <person name="Arikit S."/>
            <person name="Mathioni S.M."/>
            <person name="Nakano M."/>
            <person name="Shan H."/>
            <person name="Telgmann-Rauber A."/>
            <person name="Kanno A."/>
            <person name="Yue Z."/>
            <person name="Chen H."/>
            <person name="Li W."/>
            <person name="Chen Y."/>
            <person name="Xu X."/>
            <person name="Zhang Y."/>
            <person name="Luo S."/>
            <person name="Chen H."/>
            <person name="Gao J."/>
            <person name="Mao Z."/>
            <person name="Pires J.C."/>
            <person name="Luo M."/>
            <person name="Kudrna D."/>
            <person name="Wing R.A."/>
            <person name="Meyers B.C."/>
            <person name="Yi K."/>
            <person name="Kong H."/>
            <person name="Lavrijsen P."/>
            <person name="Sunseri F."/>
            <person name="Falavigna A."/>
            <person name="Ye Y."/>
            <person name="Leebens-Mack J.H."/>
            <person name="Chen G."/>
        </authorList>
    </citation>
    <scope>NUCLEOTIDE SEQUENCE [LARGE SCALE GENOMIC DNA]</scope>
    <source>
        <strain evidence="2">cv. DH0086</strain>
    </source>
</reference>
<proteinExistence type="predicted"/>
<evidence type="ECO:0008006" key="3">
    <source>
        <dbReference type="Google" id="ProtNLM"/>
    </source>
</evidence>
<dbReference type="EMBL" id="CM007381">
    <property type="protein sequence ID" value="ONK79757.1"/>
    <property type="molecule type" value="Genomic_DNA"/>
</dbReference>
<organism evidence="1 2">
    <name type="scientific">Asparagus officinalis</name>
    <name type="common">Garden asparagus</name>
    <dbReference type="NCBI Taxonomy" id="4686"/>
    <lineage>
        <taxon>Eukaryota</taxon>
        <taxon>Viridiplantae</taxon>
        <taxon>Streptophyta</taxon>
        <taxon>Embryophyta</taxon>
        <taxon>Tracheophyta</taxon>
        <taxon>Spermatophyta</taxon>
        <taxon>Magnoliopsida</taxon>
        <taxon>Liliopsida</taxon>
        <taxon>Asparagales</taxon>
        <taxon>Asparagaceae</taxon>
        <taxon>Asparagoideae</taxon>
        <taxon>Asparagus</taxon>
    </lineage>
</organism>
<dbReference type="Proteomes" id="UP000243459">
    <property type="component" value="Chromosome 1"/>
</dbReference>
<name>A0A5P1FQQ9_ASPOF</name>
<sequence length="159" mass="17497">MIKEAVEFMDGMPVEPQPGLLGAIAGACRTHGELELGEEVAKRLIELEPKHGGRYVLLANIYAAARRWDDMEMVRRMLKERRVSKVAGNSLVELKSVGDESFSPSGTRVAVVFYQTNFAPDSIPDEVLEALDSEVQIHLNSISTSKSFPNVGFLFVSTS</sequence>
<dbReference type="Gramene" id="ONK79757">
    <property type="protein sequence ID" value="ONK79757"/>
    <property type="gene ID" value="A4U43_C01F9760"/>
</dbReference>
<dbReference type="GO" id="GO:0009451">
    <property type="term" value="P:RNA modification"/>
    <property type="evidence" value="ECO:0007669"/>
    <property type="project" value="InterPro"/>
</dbReference>
<dbReference type="InterPro" id="IPR046960">
    <property type="entry name" value="PPR_At4g14850-like_plant"/>
</dbReference>
<accession>A0A5P1FQQ9</accession>
<dbReference type="AlphaFoldDB" id="A0A5P1FQQ9"/>
<gene>
    <name evidence="1" type="ORF">A4U43_C01F9760</name>
</gene>